<reference evidence="3 5" key="2">
    <citation type="submission" date="2019-06" db="EMBL/GenBank/DDBJ databases">
        <title>Pseudomonas bimorpha sp. nov. isolated from bovine raw milk and skim milk concentrate.</title>
        <authorList>
            <person name="Hofmann K."/>
            <person name="Huptas C."/>
            <person name="Doll E."/>
            <person name="Scherer S."/>
            <person name="Wenning M."/>
        </authorList>
    </citation>
    <scope>NUCLEOTIDE SEQUENCE [LARGE SCALE GENOMIC DNA]</scope>
    <source>
        <strain evidence="3 5">DSM 17515</strain>
    </source>
</reference>
<evidence type="ECO:0000313" key="5">
    <source>
        <dbReference type="Proteomes" id="UP000317267"/>
    </source>
</evidence>
<keyword evidence="1" id="KW-0472">Membrane</keyword>
<dbReference type="EMBL" id="VFES01000037">
    <property type="protein sequence ID" value="TWR53379.1"/>
    <property type="molecule type" value="Genomic_DNA"/>
</dbReference>
<protein>
    <submittedName>
        <fullName evidence="3">Uncharacterized protein</fullName>
    </submittedName>
</protein>
<dbReference type="EMBL" id="FNKM01000002">
    <property type="protein sequence ID" value="SDQ70295.1"/>
    <property type="molecule type" value="Genomic_DNA"/>
</dbReference>
<evidence type="ECO:0000313" key="2">
    <source>
        <dbReference type="EMBL" id="SDQ70295.1"/>
    </source>
</evidence>
<dbReference type="RefSeq" id="WP_143513835.1">
    <property type="nucleotide sequence ID" value="NZ_FNKM01000002.1"/>
</dbReference>
<name>A0A1H1D1B3_9PSED</name>
<keyword evidence="1" id="KW-1133">Transmembrane helix</keyword>
<dbReference type="Proteomes" id="UP000317267">
    <property type="component" value="Unassembled WGS sequence"/>
</dbReference>
<dbReference type="AlphaFoldDB" id="A0A1H1D1B3"/>
<sequence length="244" mass="27057">MSTMWVWIICLGALIALAFAVLNFRVILHARVYEFLRHHQAYNNFVIASCALATLLWGAYTFDALQQKDRALAELADIQKRIKDTESTFLSVKVSVVKASDGYYLTPTVTIKNSSNEAIYFKLCPDSLSVSKISYNFEGQARADKTIFPLLYEKISDSPQVKNSPLFDLRIPIASERNLNFFAAVKDAGVYYVTFSALSSKDAAQGADVQQCSFSSNINISGGNKINGKDSIWFASAYVIVIGQ</sequence>
<evidence type="ECO:0000313" key="4">
    <source>
        <dbReference type="Proteomes" id="UP000198740"/>
    </source>
</evidence>
<feature type="transmembrane region" description="Helical" evidence="1">
    <location>
        <begin position="6"/>
        <end position="28"/>
    </location>
</feature>
<evidence type="ECO:0000256" key="1">
    <source>
        <dbReference type="SAM" id="Phobius"/>
    </source>
</evidence>
<dbReference type="Proteomes" id="UP000198740">
    <property type="component" value="Unassembled WGS sequence"/>
</dbReference>
<gene>
    <name evidence="3" type="ORF">FIV39_31515</name>
    <name evidence="2" type="ORF">SAMN04490186_1593</name>
</gene>
<accession>A0A1H1D1B3</accession>
<comment type="caution">
    <text evidence="3">The sequence shown here is derived from an EMBL/GenBank/DDBJ whole genome shotgun (WGS) entry which is preliminary data.</text>
</comment>
<feature type="transmembrane region" description="Helical" evidence="1">
    <location>
        <begin position="40"/>
        <end position="60"/>
    </location>
</feature>
<keyword evidence="4" id="KW-1185">Reference proteome</keyword>
<dbReference type="OrthoDB" id="5917451at2"/>
<proteinExistence type="predicted"/>
<keyword evidence="1" id="KW-0812">Transmembrane</keyword>
<organism evidence="3 5">
    <name type="scientific">Pseudomonas grimontii</name>
    <dbReference type="NCBI Taxonomy" id="129847"/>
    <lineage>
        <taxon>Bacteria</taxon>
        <taxon>Pseudomonadati</taxon>
        <taxon>Pseudomonadota</taxon>
        <taxon>Gammaproteobacteria</taxon>
        <taxon>Pseudomonadales</taxon>
        <taxon>Pseudomonadaceae</taxon>
        <taxon>Pseudomonas</taxon>
    </lineage>
</organism>
<evidence type="ECO:0000313" key="3">
    <source>
        <dbReference type="EMBL" id="TWR53379.1"/>
    </source>
</evidence>
<reference evidence="2 4" key="1">
    <citation type="submission" date="2016-10" db="EMBL/GenBank/DDBJ databases">
        <authorList>
            <person name="Varghese N."/>
            <person name="Submissions S."/>
        </authorList>
    </citation>
    <scope>NUCLEOTIDE SEQUENCE [LARGE SCALE GENOMIC DNA]</scope>
    <source>
        <strain evidence="2 4">BS2976</strain>
    </source>
</reference>